<dbReference type="RefSeq" id="WP_251873673.1">
    <property type="nucleotide sequence ID" value="NZ_CP098755.1"/>
</dbReference>
<keyword evidence="3" id="KW-1185">Reference proteome</keyword>
<reference evidence="2" key="1">
    <citation type="submission" date="2022-06" db="EMBL/GenBank/DDBJ databases">
        <title>Genome sequencing of Brevibacillus sp. BB3-R1.</title>
        <authorList>
            <person name="Heo J."/>
            <person name="Lee D."/>
            <person name="Won M."/>
            <person name="Han B.-H."/>
            <person name="Hong S.-B."/>
            <person name="Kwon S.-W."/>
        </authorList>
    </citation>
    <scope>NUCLEOTIDE SEQUENCE</scope>
    <source>
        <strain evidence="2">BB3-R1</strain>
    </source>
</reference>
<feature type="domain" description="DUF4180" evidence="1">
    <location>
        <begin position="9"/>
        <end position="117"/>
    </location>
</feature>
<dbReference type="Proteomes" id="UP001056500">
    <property type="component" value="Chromosome"/>
</dbReference>
<protein>
    <submittedName>
        <fullName evidence="2">DUF4180 domain-containing protein</fullName>
    </submittedName>
</protein>
<gene>
    <name evidence="2" type="ORF">NDK47_04500</name>
</gene>
<dbReference type="Pfam" id="PF13788">
    <property type="entry name" value="DUF4180"/>
    <property type="match status" value="1"/>
</dbReference>
<sequence>MNITVDQRNDSKVAIISGDGVLIENVNDALDILGNVGYNGMDKMLVRKENITEDFFELKTGLAGEILQKFTNYRMKIAIVGEFGHYNSKSLNDFIYESNKGKMVAFVSTESEALDKLHQL</sequence>
<name>A0ABY4WL23_9BACL</name>
<dbReference type="EMBL" id="CP098755">
    <property type="protein sequence ID" value="USG66565.1"/>
    <property type="molecule type" value="Genomic_DNA"/>
</dbReference>
<dbReference type="InterPro" id="IPR025438">
    <property type="entry name" value="DUF4180"/>
</dbReference>
<evidence type="ECO:0000313" key="2">
    <source>
        <dbReference type="EMBL" id="USG66565.1"/>
    </source>
</evidence>
<evidence type="ECO:0000313" key="3">
    <source>
        <dbReference type="Proteomes" id="UP001056500"/>
    </source>
</evidence>
<proteinExistence type="predicted"/>
<accession>A0ABY4WL23</accession>
<evidence type="ECO:0000259" key="1">
    <source>
        <dbReference type="Pfam" id="PF13788"/>
    </source>
</evidence>
<organism evidence="2 3">
    <name type="scientific">Brevibacillus ruminantium</name>
    <dbReference type="NCBI Taxonomy" id="2950604"/>
    <lineage>
        <taxon>Bacteria</taxon>
        <taxon>Bacillati</taxon>
        <taxon>Bacillota</taxon>
        <taxon>Bacilli</taxon>
        <taxon>Bacillales</taxon>
        <taxon>Paenibacillaceae</taxon>
        <taxon>Brevibacillus</taxon>
    </lineage>
</organism>